<feature type="region of interest" description="Disordered" evidence="1">
    <location>
        <begin position="132"/>
        <end position="206"/>
    </location>
</feature>
<sequence>MRKKNLLRLTALALCSAGVMAGAHAQTSRASDDAATRYRMEREACLSGQSHQDRQTCLREAGAAQGEAKAGRLDDRSAASYRQNALERCRVLPMSDRDACVARLDGTGRVSGSVEGGGILREYVQREVGVPQQPAAAPMPVPPRPMPQQVQPPMPSQMQPQMQPQMPPPAPPPRSYDGRPGGAVPYGGMPAPSMQPAPMPPAPGTR</sequence>
<reference evidence="3 4" key="1">
    <citation type="submission" date="2019-08" db="EMBL/GenBank/DDBJ databases">
        <title>Amphibian skin-associated Pigmentiphaga: genome sequence and occurrence across geography and hosts.</title>
        <authorList>
            <person name="Bletz M.C."/>
            <person name="Bunk B."/>
            <person name="Sproeer C."/>
            <person name="Biwer P."/>
            <person name="Reiter S."/>
            <person name="Rabemananjara F.C.E."/>
            <person name="Schulz S."/>
            <person name="Overmann J."/>
            <person name="Vences M."/>
        </authorList>
    </citation>
    <scope>NUCLEOTIDE SEQUENCE [LARGE SCALE GENOMIC DNA]</scope>
    <source>
        <strain evidence="3 4">Mada1488</strain>
    </source>
</reference>
<dbReference type="EMBL" id="CP043046">
    <property type="protein sequence ID" value="QEI05191.1"/>
    <property type="molecule type" value="Genomic_DNA"/>
</dbReference>
<protein>
    <submittedName>
        <fullName evidence="3">Uncharacterized protein</fullName>
    </submittedName>
</protein>
<dbReference type="AlphaFoldDB" id="A0A5C0AWV6"/>
<evidence type="ECO:0000256" key="1">
    <source>
        <dbReference type="SAM" id="MobiDB-lite"/>
    </source>
</evidence>
<feature type="compositionally biased region" description="Pro residues" evidence="1">
    <location>
        <begin position="165"/>
        <end position="174"/>
    </location>
</feature>
<dbReference type="OrthoDB" id="8780961at2"/>
<evidence type="ECO:0000256" key="2">
    <source>
        <dbReference type="SAM" id="SignalP"/>
    </source>
</evidence>
<dbReference type="RefSeq" id="WP_148813260.1">
    <property type="nucleotide sequence ID" value="NZ_CP043046.1"/>
</dbReference>
<keyword evidence="4" id="KW-1185">Reference proteome</keyword>
<dbReference type="KEGG" id="pacr:FXN63_04580"/>
<organism evidence="3 4">
    <name type="scientific">Pigmentiphaga aceris</name>
    <dbReference type="NCBI Taxonomy" id="1940612"/>
    <lineage>
        <taxon>Bacteria</taxon>
        <taxon>Pseudomonadati</taxon>
        <taxon>Pseudomonadota</taxon>
        <taxon>Betaproteobacteria</taxon>
        <taxon>Burkholderiales</taxon>
        <taxon>Alcaligenaceae</taxon>
        <taxon>Pigmentiphaga</taxon>
    </lineage>
</organism>
<gene>
    <name evidence="3" type="ORF">FXN63_04580</name>
</gene>
<keyword evidence="2" id="KW-0732">Signal</keyword>
<evidence type="ECO:0000313" key="3">
    <source>
        <dbReference type="EMBL" id="QEI05191.1"/>
    </source>
</evidence>
<name>A0A5C0AWV6_9BURK</name>
<feature type="signal peptide" evidence="2">
    <location>
        <begin position="1"/>
        <end position="25"/>
    </location>
</feature>
<accession>A0A5C0AWV6</accession>
<feature type="compositionally biased region" description="Pro residues" evidence="1">
    <location>
        <begin position="137"/>
        <end position="155"/>
    </location>
</feature>
<feature type="chain" id="PRO_5022865232" evidence="2">
    <location>
        <begin position="26"/>
        <end position="206"/>
    </location>
</feature>
<evidence type="ECO:0000313" key="4">
    <source>
        <dbReference type="Proteomes" id="UP000325161"/>
    </source>
</evidence>
<dbReference type="Proteomes" id="UP000325161">
    <property type="component" value="Chromosome"/>
</dbReference>
<proteinExistence type="predicted"/>
<feature type="compositionally biased region" description="Pro residues" evidence="1">
    <location>
        <begin position="193"/>
        <end position="206"/>
    </location>
</feature>